<dbReference type="PROSITE" id="PS51387">
    <property type="entry name" value="FAD_PCMH"/>
    <property type="match status" value="1"/>
</dbReference>
<organism evidence="4 6">
    <name type="scientific">Trichococcus ilyis</name>
    <dbReference type="NCBI Taxonomy" id="640938"/>
    <lineage>
        <taxon>Bacteria</taxon>
        <taxon>Bacillati</taxon>
        <taxon>Bacillota</taxon>
        <taxon>Bacilli</taxon>
        <taxon>Lactobacillales</taxon>
        <taxon>Carnobacteriaceae</taxon>
        <taxon>Trichococcus</taxon>
    </lineage>
</organism>
<dbReference type="Proteomes" id="UP000199280">
    <property type="component" value="Unassembled WGS sequence"/>
</dbReference>
<dbReference type="InterPro" id="IPR016169">
    <property type="entry name" value="FAD-bd_PCMH_sub2"/>
</dbReference>
<dbReference type="PANTHER" id="PTHR42659:SF9">
    <property type="entry name" value="XANTHINE DEHYDROGENASE FAD-BINDING SUBUNIT XDHB-RELATED"/>
    <property type="match status" value="1"/>
</dbReference>
<accession>A0A143Z685</accession>
<dbReference type="STRING" id="640938.TR210_2650"/>
<dbReference type="PANTHER" id="PTHR42659">
    <property type="entry name" value="XANTHINE DEHYDROGENASE SUBUNIT C-RELATED"/>
    <property type="match status" value="1"/>
</dbReference>
<dbReference type="InterPro" id="IPR051312">
    <property type="entry name" value="Diverse_Substr_Oxidored"/>
</dbReference>
<proteinExistence type="predicted"/>
<dbReference type="AlphaFoldDB" id="A0A143Z685"/>
<dbReference type="RefSeq" id="WP_068624563.1">
    <property type="nucleotide sequence ID" value="NZ_FJNB01000026.1"/>
</dbReference>
<dbReference type="InterPro" id="IPR002346">
    <property type="entry name" value="Mopterin_DH_FAD-bd"/>
</dbReference>
<evidence type="ECO:0000313" key="6">
    <source>
        <dbReference type="Proteomes" id="UP000076878"/>
    </source>
</evidence>
<reference evidence="5 7" key="2">
    <citation type="submission" date="2016-10" db="EMBL/GenBank/DDBJ databases">
        <authorList>
            <person name="Varghese N."/>
            <person name="Submissions S."/>
        </authorList>
    </citation>
    <scope>NUCLEOTIDE SEQUENCE [LARGE SCALE GENOMIC DNA]</scope>
    <source>
        <strain evidence="5 7">DSM 22150</strain>
    </source>
</reference>
<evidence type="ECO:0000256" key="1">
    <source>
        <dbReference type="ARBA" id="ARBA00022630"/>
    </source>
</evidence>
<sequence>MVKVFIPGTLAEALEIRGLHKTLIINGGTDVMVKYRRWNGMAPNFPMDVLHIGSLAELKQIAIVEGKLTIGAAVTLSELLEHPLVPEYIKLPIRQMASPAIRNMGTLAGNLCNASASGDSLPMLYALDAEVTLASVRGIRKLPVRQFITGAKQTQLQPDELATEVTLPLADYTLSYYRKIGGRQVNAIAKASFFAVAIKKNGSVEDVRIAFGSVAPTVIRCRACEESLIGTAEAGLAAKIETVRMRYGELLTPLDDTRSTADYRRQVSLRLLEDFIGRRLAK</sequence>
<dbReference type="InterPro" id="IPR016166">
    <property type="entry name" value="FAD-bd_PCMH"/>
</dbReference>
<dbReference type="InterPro" id="IPR036318">
    <property type="entry name" value="FAD-bd_PCMH-like_sf"/>
</dbReference>
<protein>
    <submittedName>
        <fullName evidence="5">CO or xanthine dehydrogenase, FAD-binding subunit</fullName>
    </submittedName>
</protein>
<dbReference type="Pfam" id="PF00941">
    <property type="entry name" value="FAD_binding_5"/>
    <property type="match status" value="1"/>
</dbReference>
<evidence type="ECO:0000256" key="2">
    <source>
        <dbReference type="ARBA" id="ARBA00023002"/>
    </source>
</evidence>
<feature type="domain" description="FAD-binding PCMH-type" evidence="3">
    <location>
        <begin position="1"/>
        <end position="172"/>
    </location>
</feature>
<dbReference type="Pfam" id="PF03450">
    <property type="entry name" value="CO_deh_flav_C"/>
    <property type="match status" value="1"/>
</dbReference>
<dbReference type="InterPro" id="IPR036683">
    <property type="entry name" value="CO_DH_flav_C_dom_sf"/>
</dbReference>
<evidence type="ECO:0000313" key="4">
    <source>
        <dbReference type="EMBL" id="CZR08909.1"/>
    </source>
</evidence>
<dbReference type="Gene3D" id="3.30.390.50">
    <property type="entry name" value="CO dehydrogenase flavoprotein, C-terminal domain"/>
    <property type="match status" value="1"/>
</dbReference>
<name>A0A143Z685_9LACT</name>
<dbReference type="OrthoDB" id="9774454at2"/>
<dbReference type="EMBL" id="FJNB01000026">
    <property type="protein sequence ID" value="CZR08909.1"/>
    <property type="molecule type" value="Genomic_DNA"/>
</dbReference>
<gene>
    <name evidence="5" type="ORF">SAMN05216375_12839</name>
    <name evidence="4" type="ORF">TR210_2650</name>
</gene>
<keyword evidence="2" id="KW-0560">Oxidoreductase</keyword>
<evidence type="ECO:0000259" key="3">
    <source>
        <dbReference type="PROSITE" id="PS51387"/>
    </source>
</evidence>
<dbReference type="SMART" id="SM01092">
    <property type="entry name" value="CO_deh_flav_C"/>
    <property type="match status" value="1"/>
</dbReference>
<dbReference type="EMBL" id="FNYT01000028">
    <property type="protein sequence ID" value="SEJ81211.1"/>
    <property type="molecule type" value="Genomic_DNA"/>
</dbReference>
<keyword evidence="1" id="KW-0285">Flavoprotein</keyword>
<dbReference type="GO" id="GO:0071949">
    <property type="term" value="F:FAD binding"/>
    <property type="evidence" value="ECO:0007669"/>
    <property type="project" value="InterPro"/>
</dbReference>
<reference evidence="4 6" key="1">
    <citation type="submission" date="2016-02" db="EMBL/GenBank/DDBJ databases">
        <authorList>
            <person name="Wen L."/>
            <person name="He K."/>
            <person name="Yang H."/>
        </authorList>
    </citation>
    <scope>NUCLEOTIDE SEQUENCE [LARGE SCALE GENOMIC DNA]</scope>
    <source>
        <strain evidence="4">Trichococcus_R210</strain>
    </source>
</reference>
<dbReference type="Proteomes" id="UP000076878">
    <property type="component" value="Unassembled WGS sequence"/>
</dbReference>
<dbReference type="InterPro" id="IPR005107">
    <property type="entry name" value="CO_DH_flav_C"/>
</dbReference>
<dbReference type="Gene3D" id="3.30.465.10">
    <property type="match status" value="1"/>
</dbReference>
<dbReference type="GO" id="GO:0016491">
    <property type="term" value="F:oxidoreductase activity"/>
    <property type="evidence" value="ECO:0007669"/>
    <property type="project" value="UniProtKB-KW"/>
</dbReference>
<evidence type="ECO:0000313" key="5">
    <source>
        <dbReference type="EMBL" id="SEJ81211.1"/>
    </source>
</evidence>
<keyword evidence="7" id="KW-1185">Reference proteome</keyword>
<evidence type="ECO:0000313" key="7">
    <source>
        <dbReference type="Proteomes" id="UP000199280"/>
    </source>
</evidence>
<dbReference type="SUPFAM" id="SSF56176">
    <property type="entry name" value="FAD-binding/transporter-associated domain-like"/>
    <property type="match status" value="1"/>
</dbReference>
<dbReference type="SUPFAM" id="SSF55447">
    <property type="entry name" value="CO dehydrogenase flavoprotein C-terminal domain-like"/>
    <property type="match status" value="1"/>
</dbReference>